<dbReference type="Proteomes" id="UP000092124">
    <property type="component" value="Unassembled WGS sequence"/>
</dbReference>
<evidence type="ECO:0000313" key="3">
    <source>
        <dbReference type="Proteomes" id="UP000092124"/>
    </source>
</evidence>
<dbReference type="PANTHER" id="PTHR14096:SF35">
    <property type="entry name" value="APOLIPOPROTEIN L 10A-RELATED"/>
    <property type="match status" value="1"/>
</dbReference>
<dbReference type="GO" id="GO:0006869">
    <property type="term" value="P:lipid transport"/>
    <property type="evidence" value="ECO:0007669"/>
    <property type="project" value="InterPro"/>
</dbReference>
<protein>
    <recommendedName>
        <fullName evidence="4">Apolipoprotein L3</fullName>
    </recommendedName>
</protein>
<reference evidence="2 3" key="1">
    <citation type="submission" date="2016-06" db="EMBL/GenBank/DDBJ databases">
        <title>The Draft Genome Sequence and Annotation of the Desert Woodrat Neotoma lepida.</title>
        <authorList>
            <person name="Campbell M."/>
            <person name="Oakeson K.F."/>
            <person name="Yandell M."/>
            <person name="Halpert J.R."/>
            <person name="Dearing D."/>
        </authorList>
    </citation>
    <scope>NUCLEOTIDE SEQUENCE [LARGE SCALE GENOMIC DNA]</scope>
    <source>
        <strain evidence="2">417</strain>
        <tissue evidence="2">Liver</tissue>
    </source>
</reference>
<gene>
    <name evidence="2" type="ORF">A6R68_23670</name>
</gene>
<comment type="similarity">
    <text evidence="1">Belongs to the apolipoprotein L family.</text>
</comment>
<dbReference type="AlphaFoldDB" id="A0A1A6HWI4"/>
<accession>A0A1A6HWI4</accession>
<dbReference type="Pfam" id="PF05461">
    <property type="entry name" value="ApoL"/>
    <property type="match status" value="2"/>
</dbReference>
<proteinExistence type="inferred from homology"/>
<name>A0A1A6HWI4_NEOLE</name>
<dbReference type="STRING" id="56216.A0A1A6HWI4"/>
<evidence type="ECO:0008006" key="4">
    <source>
        <dbReference type="Google" id="ProtNLM"/>
    </source>
</evidence>
<dbReference type="GO" id="GO:0042157">
    <property type="term" value="P:lipoprotein metabolic process"/>
    <property type="evidence" value="ECO:0007669"/>
    <property type="project" value="InterPro"/>
</dbReference>
<evidence type="ECO:0000256" key="1">
    <source>
        <dbReference type="ARBA" id="ARBA00010090"/>
    </source>
</evidence>
<keyword evidence="3" id="KW-1185">Reference proteome</keyword>
<dbReference type="OrthoDB" id="6363454at2759"/>
<dbReference type="GO" id="GO:0008289">
    <property type="term" value="F:lipid binding"/>
    <property type="evidence" value="ECO:0007669"/>
    <property type="project" value="InterPro"/>
</dbReference>
<dbReference type="EMBL" id="LZPO01008077">
    <property type="protein sequence ID" value="OBS82345.1"/>
    <property type="molecule type" value="Genomic_DNA"/>
</dbReference>
<dbReference type="InterPro" id="IPR008405">
    <property type="entry name" value="ApoL"/>
</dbReference>
<sequence>MRHCHQLRYLLVCEEQAALYDALKEHLAQEPTEENDGPQKELQKKKFFDVFPGLKRKLEEHIRKLPEVADHLDLLHKVYTISSVVSISSGILGLALAPFTGGASLLLSAASLGLGEAAGVTTTSSDEAEARQLVGASMDILNDIVAVVPKIIVQFCDKDVGILEVWEVFRKEIEAIRSARNIPRPAPPRTRGGNIRSLGFIRTMLGPDVYRIVTDSMDLLDVTKPESAEVLRKLAQKLKEKLHIFDQIHKALQSDLPQ</sequence>
<organism evidence="2 3">
    <name type="scientific">Neotoma lepida</name>
    <name type="common">Desert woodrat</name>
    <dbReference type="NCBI Taxonomy" id="56216"/>
    <lineage>
        <taxon>Eukaryota</taxon>
        <taxon>Metazoa</taxon>
        <taxon>Chordata</taxon>
        <taxon>Craniata</taxon>
        <taxon>Vertebrata</taxon>
        <taxon>Euteleostomi</taxon>
        <taxon>Mammalia</taxon>
        <taxon>Eutheria</taxon>
        <taxon>Euarchontoglires</taxon>
        <taxon>Glires</taxon>
        <taxon>Rodentia</taxon>
        <taxon>Myomorpha</taxon>
        <taxon>Muroidea</taxon>
        <taxon>Cricetidae</taxon>
        <taxon>Neotominae</taxon>
        <taxon>Neotoma</taxon>
    </lineage>
</organism>
<dbReference type="GO" id="GO:0005576">
    <property type="term" value="C:extracellular region"/>
    <property type="evidence" value="ECO:0007669"/>
    <property type="project" value="InterPro"/>
</dbReference>
<dbReference type="GO" id="GO:0016020">
    <property type="term" value="C:membrane"/>
    <property type="evidence" value="ECO:0007669"/>
    <property type="project" value="TreeGrafter"/>
</dbReference>
<dbReference type="PANTHER" id="PTHR14096">
    <property type="entry name" value="APOLIPOPROTEIN L"/>
    <property type="match status" value="1"/>
</dbReference>
<evidence type="ECO:0000313" key="2">
    <source>
        <dbReference type="EMBL" id="OBS82345.1"/>
    </source>
</evidence>
<comment type="caution">
    <text evidence="2">The sequence shown here is derived from an EMBL/GenBank/DDBJ whole genome shotgun (WGS) entry which is preliminary data.</text>
</comment>